<dbReference type="KEGG" id="egu:105060006"/>
<dbReference type="OrthoDB" id="308440at2759"/>
<dbReference type="RefSeq" id="XP_010941858.1">
    <property type="nucleotide sequence ID" value="XM_010943556.3"/>
</dbReference>
<proteinExistence type="predicted"/>
<keyword evidence="2" id="KW-1185">Reference proteome</keyword>
<evidence type="ECO:0000256" key="1">
    <source>
        <dbReference type="SAM" id="SignalP"/>
    </source>
</evidence>
<dbReference type="InParanoid" id="A0A6I9SEW8"/>
<dbReference type="Proteomes" id="UP000504607">
    <property type="component" value="Unplaced"/>
</dbReference>
<dbReference type="FunCoup" id="A0A6I9SEW8">
    <property type="interactions" value="480"/>
</dbReference>
<feature type="chain" id="PRO_5026866336" evidence="1">
    <location>
        <begin position="21"/>
        <end position="403"/>
    </location>
</feature>
<dbReference type="AlphaFoldDB" id="A0A6I9SEW8"/>
<protein>
    <submittedName>
        <fullName evidence="3">Uncharacterized protein LOC105060006</fullName>
    </submittedName>
</protein>
<evidence type="ECO:0000313" key="3">
    <source>
        <dbReference type="RefSeq" id="XP_010941858.1"/>
    </source>
</evidence>
<feature type="signal peptide" evidence="1">
    <location>
        <begin position="1"/>
        <end position="20"/>
    </location>
</feature>
<accession>A0A6I9SEW8</accession>
<evidence type="ECO:0000313" key="2">
    <source>
        <dbReference type="Proteomes" id="UP000504607"/>
    </source>
</evidence>
<dbReference type="PANTHER" id="PTHR34454">
    <property type="entry name" value="TUNICAMYCIN INDUCED PROTEIN"/>
    <property type="match status" value="1"/>
</dbReference>
<dbReference type="PANTHER" id="PTHR34454:SF3">
    <property type="entry name" value="PEPTIDASE I, PUTATIVE-RELATED"/>
    <property type="match status" value="1"/>
</dbReference>
<gene>
    <name evidence="3" type="primary">LOC105060006</name>
</gene>
<reference evidence="3" key="1">
    <citation type="submission" date="2025-08" db="UniProtKB">
        <authorList>
            <consortium name="RefSeq"/>
        </authorList>
    </citation>
    <scope>IDENTIFICATION</scope>
</reference>
<sequence>MAIILVFIFLLFSSASPALSLPSSEASLLASSPSPQSPSFLQGVVKAIAARERWEGDVRVSDLDAGSARVGGSQRYEFHVRVGRTVLVLRLPDEVLSWRKAHGSVEFGPDLTAGTAVEGLMPVVRDLELEGPLDLRVSGGGDDWLSLHLPALNITHRHLRRVIVGNGIRVKLEGAQEVSLIHPYDIGLSLNGSLAARREEHKQFWAFGYSSCAPILSVHVGGSASVIAVRNRNSLASIETSFKSPDTIELLSEKCYNGNFKQIPSCLFCSISKRLVLLEKALGSVLGNRMFQSESVRFLKAKIMSSTFIKFRLELERDITTNDRVWKKTAEWKTKRTVERHWFEIVARVEGEGVLRPMIIKKLKRPFIVADSTAWSNLMSNISFTQFPSIVVPPEALTLDVKW</sequence>
<dbReference type="InterPro" id="IPR053283">
    <property type="entry name" value="TUNICAMYCIN_INDUCED_1"/>
</dbReference>
<keyword evidence="1" id="KW-0732">Signal</keyword>
<name>A0A6I9SEW8_ELAGV</name>
<dbReference type="GeneID" id="105060006"/>
<organism evidence="2 3">
    <name type="scientific">Elaeis guineensis var. tenera</name>
    <name type="common">Oil palm</name>
    <dbReference type="NCBI Taxonomy" id="51953"/>
    <lineage>
        <taxon>Eukaryota</taxon>
        <taxon>Viridiplantae</taxon>
        <taxon>Streptophyta</taxon>
        <taxon>Embryophyta</taxon>
        <taxon>Tracheophyta</taxon>
        <taxon>Spermatophyta</taxon>
        <taxon>Magnoliopsida</taxon>
        <taxon>Liliopsida</taxon>
        <taxon>Arecaceae</taxon>
        <taxon>Arecoideae</taxon>
        <taxon>Cocoseae</taxon>
        <taxon>Elaeidinae</taxon>
        <taxon>Elaeis</taxon>
    </lineage>
</organism>